<dbReference type="CDD" id="cd21789">
    <property type="entry name" value="Rad21_Rec8_M_SpRec8p-like"/>
    <property type="match status" value="1"/>
</dbReference>
<dbReference type="AlphaFoldDB" id="A0A1U7LTB6"/>
<evidence type="ECO:0000256" key="1">
    <source>
        <dbReference type="ARBA" id="ARBA00004123"/>
    </source>
</evidence>
<dbReference type="GO" id="GO:0008278">
    <property type="term" value="C:cohesin complex"/>
    <property type="evidence" value="ECO:0007669"/>
    <property type="project" value="InterPro"/>
</dbReference>
<keyword evidence="2" id="KW-0539">Nucleus</keyword>
<dbReference type="InterPro" id="IPR039781">
    <property type="entry name" value="Rad21/Rec8-like"/>
</dbReference>
<dbReference type="Proteomes" id="UP000186594">
    <property type="component" value="Unassembled WGS sequence"/>
</dbReference>
<dbReference type="PANTHER" id="PTHR12585:SF72">
    <property type="entry name" value="MEIOTIC RECOMBINATION PROTEIN REC8"/>
    <property type="match status" value="1"/>
</dbReference>
<dbReference type="GO" id="GO:1990414">
    <property type="term" value="P:replication-born double-strand break repair via sister chromatid exchange"/>
    <property type="evidence" value="ECO:0007669"/>
    <property type="project" value="TreeGrafter"/>
</dbReference>
<dbReference type="GO" id="GO:0007062">
    <property type="term" value="P:sister chromatid cohesion"/>
    <property type="evidence" value="ECO:0007669"/>
    <property type="project" value="InterPro"/>
</dbReference>
<dbReference type="GO" id="GO:0005634">
    <property type="term" value="C:nucleus"/>
    <property type="evidence" value="ECO:0007669"/>
    <property type="project" value="UniProtKB-SubCell"/>
</dbReference>
<reference evidence="4 5" key="1">
    <citation type="submission" date="2016-04" db="EMBL/GenBank/DDBJ databases">
        <title>Evolutionary innovation and constraint leading to complex multicellularity in the Ascomycota.</title>
        <authorList>
            <person name="Cisse O."/>
            <person name="Nguyen A."/>
            <person name="Hewitt D.A."/>
            <person name="Jedd G."/>
            <person name="Stajich J.E."/>
        </authorList>
    </citation>
    <scope>NUCLEOTIDE SEQUENCE [LARGE SCALE GENOMIC DNA]</scope>
    <source>
        <strain evidence="4 5">DAH-3</strain>
    </source>
</reference>
<feature type="domain" description="Rad21/Rec8-like protein N-terminal" evidence="3">
    <location>
        <begin position="1"/>
        <end position="91"/>
    </location>
</feature>
<evidence type="ECO:0000259" key="3">
    <source>
        <dbReference type="Pfam" id="PF04825"/>
    </source>
</evidence>
<organism evidence="4 5">
    <name type="scientific">Neolecta irregularis (strain DAH-3)</name>
    <dbReference type="NCBI Taxonomy" id="1198029"/>
    <lineage>
        <taxon>Eukaryota</taxon>
        <taxon>Fungi</taxon>
        <taxon>Dikarya</taxon>
        <taxon>Ascomycota</taxon>
        <taxon>Taphrinomycotina</taxon>
        <taxon>Neolectales</taxon>
        <taxon>Neolectaceae</taxon>
        <taxon>Neolecta</taxon>
    </lineage>
</organism>
<accession>A0A1U7LTB6</accession>
<gene>
    <name evidence="4" type="ORF">NEOLI_001782</name>
</gene>
<comment type="subcellular location">
    <subcellularLocation>
        <location evidence="1">Nucleus</location>
    </subcellularLocation>
</comment>
<sequence length="671" mass="74709">MFYSQDILVKQKGGFSIIWLAATLGSKASFKKIQKRDIINVDVSKACQYIVQPPEPLALRLSSNLMVGVTRIYSQQCGFLYSTSILILSLIGAADVTNVHSKLNREYSAIADRSDIDLPNIKPRIDFTLQDDPTFTLEYGLGVDFVTQDFLPDGIYDNGHLSGERSSLDISPTQNRDRIPSDSSLVQPLSLEIPFNGGIDSSFNISRGSAYFGGFDDDDILVGGEPLDFEFDADGLIRELNSTKPNVLPSKVETSEIEKVGDTEEDEAVLAKLEHIEAARKFAVPQITESYYPDDVPMMMDSFLEGEPFSPRSSSSRETIKETNPTVMDHIMALGESQVEENAQPQQKRRRIKKEVRVDSRTEIPSRELLDWRENYSSAMKAQTGLRDARQANLTAKDDALKYIYGWGGQIVHPNLTRLFIFSGYDALTRNGKKRTRDEGININAEELRLGCGGEHFSQVMDDHDIGMGYQNDNRNSPLGNYDLELGRRDGESLNRTPSIVMPWNITMTGSRLDSVGQSRSVSAAGFTSTSNARDFSYIDTPLGQGRRSGRTSKMAASPLGGLARVDSADPTSNVADLTIDDAVVLDDFEVFQDDLVPVVMQGTQEMMEHDCKNFLEYVRTKLAEDKSRYDKSPLAEFSELVPFQTSNKNVASQALCHVLRMSKRVMHVNP</sequence>
<evidence type="ECO:0000313" key="5">
    <source>
        <dbReference type="Proteomes" id="UP000186594"/>
    </source>
</evidence>
<keyword evidence="5" id="KW-1185">Reference proteome</keyword>
<dbReference type="EMBL" id="LXFE01000286">
    <property type="protein sequence ID" value="OLL25915.1"/>
    <property type="molecule type" value="Genomic_DNA"/>
</dbReference>
<dbReference type="OrthoDB" id="5427633at2759"/>
<dbReference type="Pfam" id="PF04825">
    <property type="entry name" value="Rad21_Rec8_N"/>
    <property type="match status" value="1"/>
</dbReference>
<dbReference type="STRING" id="1198029.A0A1U7LTB6"/>
<evidence type="ECO:0000313" key="4">
    <source>
        <dbReference type="EMBL" id="OLL25915.1"/>
    </source>
</evidence>
<dbReference type="PANTHER" id="PTHR12585">
    <property type="entry name" value="SCC1 / RAD21 FAMILY MEMBER"/>
    <property type="match status" value="1"/>
</dbReference>
<dbReference type="GO" id="GO:0003682">
    <property type="term" value="F:chromatin binding"/>
    <property type="evidence" value="ECO:0007669"/>
    <property type="project" value="TreeGrafter"/>
</dbReference>
<evidence type="ECO:0000256" key="2">
    <source>
        <dbReference type="ARBA" id="ARBA00023242"/>
    </source>
</evidence>
<dbReference type="OMA" id="QQCHYVL"/>
<dbReference type="InterPro" id="IPR006910">
    <property type="entry name" value="Rad21_Rec8_N"/>
</dbReference>
<proteinExistence type="predicted"/>
<name>A0A1U7LTB6_NEOID</name>
<protein>
    <submittedName>
        <fullName evidence="4">Meiotic recombination protein rec8</fullName>
    </submittedName>
</protein>
<comment type="caution">
    <text evidence="4">The sequence shown here is derived from an EMBL/GenBank/DDBJ whole genome shotgun (WGS) entry which is preliminary data.</text>
</comment>